<feature type="transmembrane region" description="Helical" evidence="10">
    <location>
        <begin position="39"/>
        <end position="61"/>
    </location>
</feature>
<evidence type="ECO:0000256" key="6">
    <source>
        <dbReference type="ARBA" id="ARBA00023040"/>
    </source>
</evidence>
<organism evidence="12 13">
    <name type="scientific">Amphibalanus amphitrite</name>
    <name type="common">Striped barnacle</name>
    <name type="synonym">Balanus amphitrite</name>
    <dbReference type="NCBI Taxonomy" id="1232801"/>
    <lineage>
        <taxon>Eukaryota</taxon>
        <taxon>Metazoa</taxon>
        <taxon>Ecdysozoa</taxon>
        <taxon>Arthropoda</taxon>
        <taxon>Crustacea</taxon>
        <taxon>Multicrustacea</taxon>
        <taxon>Cirripedia</taxon>
        <taxon>Thoracica</taxon>
        <taxon>Thoracicalcarea</taxon>
        <taxon>Balanomorpha</taxon>
        <taxon>Balanoidea</taxon>
        <taxon>Balanidae</taxon>
        <taxon>Amphibalaninae</taxon>
        <taxon>Amphibalanus</taxon>
    </lineage>
</organism>
<feature type="domain" description="G-protein coupled receptors family 1 profile" evidence="11">
    <location>
        <begin position="9"/>
        <end position="299"/>
    </location>
</feature>
<proteinExistence type="inferred from homology"/>
<evidence type="ECO:0000256" key="5">
    <source>
        <dbReference type="ARBA" id="ARBA00022989"/>
    </source>
</evidence>
<comment type="similarity">
    <text evidence="2">Belongs to the G-protein coupled receptor 1 family.</text>
</comment>
<protein>
    <submittedName>
        <fullName evidence="12">Trace amine-associated receptor 5</fullName>
    </submittedName>
</protein>
<dbReference type="Proteomes" id="UP000440578">
    <property type="component" value="Unassembled WGS sequence"/>
</dbReference>
<feature type="transmembrane region" description="Helical" evidence="10">
    <location>
        <begin position="173"/>
        <end position="193"/>
    </location>
</feature>
<evidence type="ECO:0000256" key="3">
    <source>
        <dbReference type="ARBA" id="ARBA00022475"/>
    </source>
</evidence>
<comment type="caution">
    <text evidence="12">The sequence shown here is derived from an EMBL/GenBank/DDBJ whole genome shotgun (WGS) entry which is preliminary data.</text>
</comment>
<keyword evidence="7 10" id="KW-0472">Membrane</keyword>
<dbReference type="SUPFAM" id="SSF81321">
    <property type="entry name" value="Family A G protein-coupled receptor-like"/>
    <property type="match status" value="1"/>
</dbReference>
<dbReference type="Pfam" id="PF00001">
    <property type="entry name" value="7tm_1"/>
    <property type="match status" value="1"/>
</dbReference>
<evidence type="ECO:0000256" key="1">
    <source>
        <dbReference type="ARBA" id="ARBA00004651"/>
    </source>
</evidence>
<dbReference type="EMBL" id="VIIS01001161">
    <property type="protein sequence ID" value="KAF0301462.1"/>
    <property type="molecule type" value="Genomic_DNA"/>
</dbReference>
<feature type="transmembrane region" description="Helical" evidence="10">
    <location>
        <begin position="221"/>
        <end position="240"/>
    </location>
</feature>
<evidence type="ECO:0000256" key="9">
    <source>
        <dbReference type="ARBA" id="ARBA00023224"/>
    </source>
</evidence>
<evidence type="ECO:0000256" key="2">
    <source>
        <dbReference type="ARBA" id="ARBA00010663"/>
    </source>
</evidence>
<dbReference type="Gene3D" id="1.20.1070.10">
    <property type="entry name" value="Rhodopsin 7-helix transmembrane proteins"/>
    <property type="match status" value="1"/>
</dbReference>
<feature type="transmembrane region" description="Helical" evidence="10">
    <location>
        <begin position="67"/>
        <end position="98"/>
    </location>
</feature>
<sequence length="322" mass="35735">MMAVKILIGSLLGLLIVTTSGVLPVVVARYKHLHTATNYHLCVMSIADCVVGLLFIFYPWMRTFWPSLAFSGVLCALLLLVNLACSTVSNVTMFWLALDRRTAVRNPLLYPLLVTRFTVRRQLLQTLGLVLVLAGYVITSRLLTGPSFPDEISQCFLSWQLVFGHVGTLVSNGVNLVLSCATIFLCVEVLLVARRTSRSNVAALPHELAERARLRKHVRTFYYLLRVMVLYGVCLIPFSVSSLLKAFMGLKASLEDGATPGGGAEAASVLTMDSEEPQLWWIVLAVLRGAFHLVDSWLFCSSPELRHAILHYFGGDRFDLYP</sequence>
<dbReference type="InterPro" id="IPR050569">
    <property type="entry name" value="TAAR"/>
</dbReference>
<comment type="subcellular location">
    <subcellularLocation>
        <location evidence="1">Cell membrane</location>
        <topology evidence="1">Multi-pass membrane protein</topology>
    </subcellularLocation>
</comment>
<dbReference type="PANTHER" id="PTHR24249">
    <property type="entry name" value="HISTAMINE RECEPTOR-RELATED G-PROTEIN COUPLED RECEPTOR"/>
    <property type="match status" value="1"/>
</dbReference>
<dbReference type="OrthoDB" id="6400320at2759"/>
<dbReference type="GO" id="GO:0004930">
    <property type="term" value="F:G protein-coupled receptor activity"/>
    <property type="evidence" value="ECO:0007669"/>
    <property type="project" value="UniProtKB-KW"/>
</dbReference>
<reference evidence="12 13" key="1">
    <citation type="submission" date="2019-07" db="EMBL/GenBank/DDBJ databases">
        <title>Draft genome assembly of a fouling barnacle, Amphibalanus amphitrite (Darwin, 1854): The first reference genome for Thecostraca.</title>
        <authorList>
            <person name="Kim W."/>
        </authorList>
    </citation>
    <scope>NUCLEOTIDE SEQUENCE [LARGE SCALE GENOMIC DNA]</scope>
    <source>
        <strain evidence="12">SNU_AA5</strain>
        <tissue evidence="12">Soma without cirri and trophi</tissue>
    </source>
</reference>
<keyword evidence="8 12" id="KW-0675">Receptor</keyword>
<keyword evidence="4 10" id="KW-0812">Transmembrane</keyword>
<evidence type="ECO:0000256" key="4">
    <source>
        <dbReference type="ARBA" id="ARBA00022692"/>
    </source>
</evidence>
<evidence type="ECO:0000259" key="11">
    <source>
        <dbReference type="PROSITE" id="PS50262"/>
    </source>
</evidence>
<keyword evidence="13" id="KW-1185">Reference proteome</keyword>
<evidence type="ECO:0000313" key="13">
    <source>
        <dbReference type="Proteomes" id="UP000440578"/>
    </source>
</evidence>
<evidence type="ECO:0000313" key="12">
    <source>
        <dbReference type="EMBL" id="KAF0301462.1"/>
    </source>
</evidence>
<keyword evidence="9" id="KW-0807">Transducer</keyword>
<dbReference type="AlphaFoldDB" id="A0A6A4WF59"/>
<gene>
    <name evidence="12" type="primary">TAAR5</name>
    <name evidence="12" type="ORF">FJT64_026236</name>
</gene>
<dbReference type="InterPro" id="IPR000276">
    <property type="entry name" value="GPCR_Rhodpsn"/>
</dbReference>
<evidence type="ECO:0000256" key="8">
    <source>
        <dbReference type="ARBA" id="ARBA00023170"/>
    </source>
</evidence>
<dbReference type="PROSITE" id="PS50262">
    <property type="entry name" value="G_PROTEIN_RECEP_F1_2"/>
    <property type="match status" value="1"/>
</dbReference>
<name>A0A6A4WF59_AMPAM</name>
<keyword evidence="3" id="KW-1003">Cell membrane</keyword>
<keyword evidence="5 10" id="KW-1133">Transmembrane helix</keyword>
<feature type="transmembrane region" description="Helical" evidence="10">
    <location>
        <begin position="6"/>
        <end position="27"/>
    </location>
</feature>
<evidence type="ECO:0000256" key="7">
    <source>
        <dbReference type="ARBA" id="ARBA00023136"/>
    </source>
</evidence>
<dbReference type="GO" id="GO:0005886">
    <property type="term" value="C:plasma membrane"/>
    <property type="evidence" value="ECO:0007669"/>
    <property type="project" value="UniProtKB-SubCell"/>
</dbReference>
<dbReference type="InterPro" id="IPR017452">
    <property type="entry name" value="GPCR_Rhodpsn_7TM"/>
</dbReference>
<feature type="transmembrane region" description="Helical" evidence="10">
    <location>
        <begin position="123"/>
        <end position="143"/>
    </location>
</feature>
<accession>A0A6A4WF59</accession>
<keyword evidence="6" id="KW-0297">G-protein coupled receptor</keyword>
<evidence type="ECO:0000256" key="10">
    <source>
        <dbReference type="SAM" id="Phobius"/>
    </source>
</evidence>
<dbReference type="CDD" id="cd00637">
    <property type="entry name" value="7tm_classA_rhodopsin-like"/>
    <property type="match status" value="1"/>
</dbReference>